<protein>
    <submittedName>
        <fullName evidence="2">Uncharacterized protein</fullName>
    </submittedName>
</protein>
<dbReference type="STRING" id="1325564.NSJP_3727"/>
<organism evidence="2 3">
    <name type="scientific">Nitrospira japonica</name>
    <dbReference type="NCBI Taxonomy" id="1325564"/>
    <lineage>
        <taxon>Bacteria</taxon>
        <taxon>Pseudomonadati</taxon>
        <taxon>Nitrospirota</taxon>
        <taxon>Nitrospiria</taxon>
        <taxon>Nitrospirales</taxon>
        <taxon>Nitrospiraceae</taxon>
        <taxon>Nitrospira</taxon>
    </lineage>
</organism>
<proteinExistence type="predicted"/>
<dbReference type="RefSeq" id="WP_080888077.1">
    <property type="nucleotide sequence ID" value="NZ_LT828648.1"/>
</dbReference>
<gene>
    <name evidence="2" type="ORF">NSJP_3727</name>
</gene>
<evidence type="ECO:0000313" key="3">
    <source>
        <dbReference type="Proteomes" id="UP000192042"/>
    </source>
</evidence>
<sequence length="130" mass="13811">MVQSSKGIIVASILSGAIGGFAASTLTGVPGHAEPSDQTTFQVVRAQEFQLVDGKGRTRGVMAFSADGQPYLQLRDEQDISGVWVGIARDTGVAVRDKDGKTRLVLSVDDAGSPSLVVRNRDHQTRSFQP</sequence>
<keyword evidence="3" id="KW-1185">Reference proteome</keyword>
<dbReference type="AlphaFoldDB" id="A0A1W1IA45"/>
<evidence type="ECO:0000313" key="2">
    <source>
        <dbReference type="EMBL" id="SLM49894.1"/>
    </source>
</evidence>
<reference evidence="2 3" key="1">
    <citation type="submission" date="2017-03" db="EMBL/GenBank/DDBJ databases">
        <authorList>
            <person name="Afonso C.L."/>
            <person name="Miller P.J."/>
            <person name="Scott M.A."/>
            <person name="Spackman E."/>
            <person name="Goraichik I."/>
            <person name="Dimitrov K.M."/>
            <person name="Suarez D.L."/>
            <person name="Swayne D.E."/>
        </authorList>
    </citation>
    <scope>NUCLEOTIDE SEQUENCE [LARGE SCALE GENOMIC DNA]</scope>
    <source>
        <strain evidence="2">Genome sequencing of Nitrospira japonica strain NJ11</strain>
    </source>
</reference>
<dbReference type="KEGG" id="nja:NSJP_3727"/>
<evidence type="ECO:0000256" key="1">
    <source>
        <dbReference type="SAM" id="SignalP"/>
    </source>
</evidence>
<keyword evidence="1" id="KW-0732">Signal</keyword>
<dbReference type="Proteomes" id="UP000192042">
    <property type="component" value="Chromosome I"/>
</dbReference>
<dbReference type="EMBL" id="LT828648">
    <property type="protein sequence ID" value="SLM49894.1"/>
    <property type="molecule type" value="Genomic_DNA"/>
</dbReference>
<accession>A0A1W1IA45</accession>
<name>A0A1W1IA45_9BACT</name>
<feature type="chain" id="PRO_5013343136" evidence="1">
    <location>
        <begin position="23"/>
        <end position="130"/>
    </location>
</feature>
<feature type="signal peptide" evidence="1">
    <location>
        <begin position="1"/>
        <end position="22"/>
    </location>
</feature>